<protein>
    <submittedName>
        <fullName evidence="10">La protein homolog</fullName>
    </submittedName>
</protein>
<reference evidence="10" key="1">
    <citation type="submission" date="2025-08" db="UniProtKB">
        <authorList>
            <consortium name="RefSeq"/>
        </authorList>
    </citation>
    <scope>IDENTIFICATION</scope>
    <source>
        <tissue evidence="10">Muscle</tissue>
    </source>
</reference>
<feature type="domain" description="XRRM" evidence="8">
    <location>
        <begin position="283"/>
        <end position="403"/>
    </location>
</feature>
<keyword evidence="9" id="KW-1185">Reference proteome</keyword>
<evidence type="ECO:0000256" key="1">
    <source>
        <dbReference type="ARBA" id="ARBA00004123"/>
    </source>
</evidence>
<dbReference type="CDD" id="cd12291">
    <property type="entry name" value="RRM1_La"/>
    <property type="match status" value="1"/>
</dbReference>
<dbReference type="PRINTS" id="PR00302">
    <property type="entry name" value="LUPUSLA"/>
</dbReference>
<dbReference type="Gene3D" id="1.10.10.10">
    <property type="entry name" value="Winged helix-like DNA-binding domain superfamily/Winged helix DNA-binding domain"/>
    <property type="match status" value="1"/>
</dbReference>
<dbReference type="InterPro" id="IPR000504">
    <property type="entry name" value="RRM_dom"/>
</dbReference>
<dbReference type="InterPro" id="IPR035979">
    <property type="entry name" value="RBD_domain_sf"/>
</dbReference>
<accession>A0A6J3KFL9</accession>
<dbReference type="GO" id="GO:1990904">
    <property type="term" value="C:ribonucleoprotein complex"/>
    <property type="evidence" value="ECO:0007669"/>
    <property type="project" value="UniProtKB-UniRule"/>
</dbReference>
<evidence type="ECO:0000313" key="9">
    <source>
        <dbReference type="Proteomes" id="UP000504631"/>
    </source>
</evidence>
<evidence type="ECO:0000259" key="8">
    <source>
        <dbReference type="PROSITE" id="PS51939"/>
    </source>
</evidence>
<feature type="region of interest" description="Disordered" evidence="5">
    <location>
        <begin position="378"/>
        <end position="421"/>
    </location>
</feature>
<evidence type="ECO:0000259" key="7">
    <source>
        <dbReference type="PROSITE" id="PS50961"/>
    </source>
</evidence>
<dbReference type="GO" id="GO:0005634">
    <property type="term" value="C:nucleus"/>
    <property type="evidence" value="ECO:0007669"/>
    <property type="project" value="UniProtKB-SubCell"/>
</dbReference>
<name>A0A6J3KFL9_9HYME</name>
<dbReference type="InterPro" id="IPR002344">
    <property type="entry name" value="Lupus_La"/>
</dbReference>
<feature type="compositionally biased region" description="Basic residues" evidence="5">
    <location>
        <begin position="383"/>
        <end position="402"/>
    </location>
</feature>
<feature type="domain" description="RRM" evidence="6">
    <location>
        <begin position="154"/>
        <end position="261"/>
    </location>
</feature>
<dbReference type="InterPro" id="IPR006630">
    <property type="entry name" value="La_HTH"/>
</dbReference>
<feature type="region of interest" description="Disordered" evidence="5">
    <location>
        <begin position="1"/>
        <end position="53"/>
    </location>
</feature>
<dbReference type="Pfam" id="PF00076">
    <property type="entry name" value="RRM_1"/>
    <property type="match status" value="1"/>
</dbReference>
<dbReference type="InterPro" id="IPR012677">
    <property type="entry name" value="Nucleotide-bd_a/b_plait_sf"/>
</dbReference>
<dbReference type="GO" id="GO:0005829">
    <property type="term" value="C:cytosol"/>
    <property type="evidence" value="ECO:0007669"/>
    <property type="project" value="TreeGrafter"/>
</dbReference>
<dbReference type="InterPro" id="IPR036390">
    <property type="entry name" value="WH_DNA-bd_sf"/>
</dbReference>
<dbReference type="GO" id="GO:0045727">
    <property type="term" value="P:positive regulation of translation"/>
    <property type="evidence" value="ECO:0007669"/>
    <property type="project" value="TreeGrafter"/>
</dbReference>
<dbReference type="Pfam" id="PF05383">
    <property type="entry name" value="La"/>
    <property type="match status" value="1"/>
</dbReference>
<dbReference type="Pfam" id="PF08777">
    <property type="entry name" value="RRM_3"/>
    <property type="match status" value="1"/>
</dbReference>
<dbReference type="PANTHER" id="PTHR22792:SF166">
    <property type="entry name" value="LUPUS LA PROTEIN HOMOLOG"/>
    <property type="match status" value="1"/>
</dbReference>
<dbReference type="PANTHER" id="PTHR22792">
    <property type="entry name" value="LUPUS LA PROTEIN-RELATED"/>
    <property type="match status" value="1"/>
</dbReference>
<dbReference type="PROSITE" id="PS51939">
    <property type="entry name" value="XRRM"/>
    <property type="match status" value="1"/>
</dbReference>
<keyword evidence="3" id="KW-0539">Nucleus</keyword>
<evidence type="ECO:0000256" key="4">
    <source>
        <dbReference type="PROSITE-ProRule" id="PRU00332"/>
    </source>
</evidence>
<organism evidence="9 10">
    <name type="scientific">Bombus vosnesenskii</name>
    <dbReference type="NCBI Taxonomy" id="207650"/>
    <lineage>
        <taxon>Eukaryota</taxon>
        <taxon>Metazoa</taxon>
        <taxon>Ecdysozoa</taxon>
        <taxon>Arthropoda</taxon>
        <taxon>Hexapoda</taxon>
        <taxon>Insecta</taxon>
        <taxon>Pterygota</taxon>
        <taxon>Neoptera</taxon>
        <taxon>Endopterygota</taxon>
        <taxon>Hymenoptera</taxon>
        <taxon>Apocrita</taxon>
        <taxon>Aculeata</taxon>
        <taxon>Apoidea</taxon>
        <taxon>Anthophila</taxon>
        <taxon>Apidae</taxon>
        <taxon>Bombus</taxon>
        <taxon>Pyrobombus</taxon>
    </lineage>
</organism>
<comment type="subcellular location">
    <subcellularLocation>
        <location evidence="1">Nucleus</location>
    </subcellularLocation>
</comment>
<evidence type="ECO:0000256" key="2">
    <source>
        <dbReference type="ARBA" id="ARBA00022884"/>
    </source>
</evidence>
<evidence type="ECO:0000313" key="10">
    <source>
        <dbReference type="RefSeq" id="XP_033350749.1"/>
    </source>
</evidence>
<dbReference type="CTD" id="35305"/>
<gene>
    <name evidence="10" type="primary">LOC117234032</name>
</gene>
<dbReference type="GO" id="GO:0003729">
    <property type="term" value="F:mRNA binding"/>
    <property type="evidence" value="ECO:0007669"/>
    <property type="project" value="TreeGrafter"/>
</dbReference>
<feature type="region of interest" description="Disordered" evidence="5">
    <location>
        <begin position="240"/>
        <end position="259"/>
    </location>
</feature>
<dbReference type="InterPro" id="IPR014886">
    <property type="entry name" value="La_xRRM"/>
</dbReference>
<dbReference type="SUPFAM" id="SSF54928">
    <property type="entry name" value="RNA-binding domain, RBD"/>
    <property type="match status" value="1"/>
</dbReference>
<evidence type="ECO:0000256" key="3">
    <source>
        <dbReference type="ARBA" id="ARBA00023242"/>
    </source>
</evidence>
<dbReference type="Proteomes" id="UP000504631">
    <property type="component" value="Unplaced"/>
</dbReference>
<proteinExistence type="predicted"/>
<keyword evidence="2 4" id="KW-0694">RNA-binding</keyword>
<dbReference type="CDD" id="cd12541">
    <property type="entry name" value="RRM2_La"/>
    <property type="match status" value="1"/>
</dbReference>
<dbReference type="SUPFAM" id="SSF46785">
    <property type="entry name" value="Winged helix' DNA-binding domain"/>
    <property type="match status" value="1"/>
</dbReference>
<evidence type="ECO:0000259" key="6">
    <source>
        <dbReference type="PROSITE" id="PS50102"/>
    </source>
</evidence>
<dbReference type="InterPro" id="IPR036388">
    <property type="entry name" value="WH-like_DNA-bd_sf"/>
</dbReference>
<dbReference type="PROSITE" id="PS50961">
    <property type="entry name" value="HTH_LA"/>
    <property type="match status" value="1"/>
</dbReference>
<dbReference type="GeneID" id="117234032"/>
<dbReference type="AlphaFoldDB" id="A0A6J3KFL9"/>
<feature type="compositionally biased region" description="Basic and acidic residues" evidence="5">
    <location>
        <begin position="241"/>
        <end position="259"/>
    </location>
</feature>
<dbReference type="KEGG" id="bvk:117234032"/>
<dbReference type="PROSITE" id="PS50102">
    <property type="entry name" value="RRM"/>
    <property type="match status" value="1"/>
</dbReference>
<feature type="domain" description="HTH La-type RNA-binding" evidence="7">
    <location>
        <begin position="52"/>
        <end position="142"/>
    </location>
</feature>
<dbReference type="CDD" id="cd08028">
    <property type="entry name" value="LARP_3"/>
    <property type="match status" value="1"/>
</dbReference>
<dbReference type="GO" id="GO:0010494">
    <property type="term" value="C:cytoplasmic stress granule"/>
    <property type="evidence" value="ECO:0007669"/>
    <property type="project" value="TreeGrafter"/>
</dbReference>
<dbReference type="RefSeq" id="XP_033350749.1">
    <property type="nucleotide sequence ID" value="XM_033494858.1"/>
</dbReference>
<dbReference type="GO" id="GO:0008033">
    <property type="term" value="P:tRNA processing"/>
    <property type="evidence" value="ECO:0007669"/>
    <property type="project" value="TreeGrafter"/>
</dbReference>
<sequence>MENGQGEAIPQTETQTEIKTKVVDETKINDTNVEVKDEKPVSEELSPKVKSEEPSSELLERIKNQVEFYFGDVNMQRDKFLIEQTKLDEGWVPMTIMLNFKLLASMSQDINVILEAIKSSELMEISEDRKKIRRSPKHPLPIYNEEYRKAQEAKTVYVKGFPLQDTTIEKLKTFFSAYEPVDNIVMRKYMDKEKKLQFKGSIFVQFKTLEDAKAFMVRESVKYGDTELIKMWSSDYYQSKTQEREGRRQRRSEIKAKKSESVDMEFETTEYNDKEKEGDKVNLFPKGCVIYFTNVPDECIREDIKECLGELGANVAFVDFNKGDAAGYARLQGENDAKTVIDKMHESKISIRGKDVTCCVLESEEEEKYFMKVRQQMANSRQRNFKGKRGKKGRNTRVASKRRMSESSDVVPAKRGNNSVE</sequence>
<dbReference type="Gene3D" id="3.30.70.330">
    <property type="match status" value="2"/>
</dbReference>
<feature type="compositionally biased region" description="Basic and acidic residues" evidence="5">
    <location>
        <begin position="16"/>
        <end position="53"/>
    </location>
</feature>
<evidence type="ECO:0000256" key="5">
    <source>
        <dbReference type="SAM" id="MobiDB-lite"/>
    </source>
</evidence>
<dbReference type="SMART" id="SM00360">
    <property type="entry name" value="RRM"/>
    <property type="match status" value="2"/>
</dbReference>
<dbReference type="SMART" id="SM00715">
    <property type="entry name" value="LA"/>
    <property type="match status" value="1"/>
</dbReference>
<dbReference type="InterPro" id="IPR045180">
    <property type="entry name" value="La_dom_prot"/>
</dbReference>